<feature type="transmembrane region" description="Helical" evidence="8">
    <location>
        <begin position="181"/>
        <end position="200"/>
    </location>
</feature>
<dbReference type="PANTHER" id="PTHR47019:SF1">
    <property type="entry name" value="LIPID II FLIPPASE MURJ"/>
    <property type="match status" value="1"/>
</dbReference>
<feature type="transmembrane region" description="Helical" evidence="8">
    <location>
        <begin position="12"/>
        <end position="29"/>
    </location>
</feature>
<feature type="transmembrane region" description="Helical" evidence="8">
    <location>
        <begin position="125"/>
        <end position="147"/>
    </location>
</feature>
<feature type="transmembrane region" description="Helical" evidence="8">
    <location>
        <begin position="293"/>
        <end position="314"/>
    </location>
</feature>
<evidence type="ECO:0000256" key="4">
    <source>
        <dbReference type="ARBA" id="ARBA00022960"/>
    </source>
</evidence>
<feature type="transmembrane region" description="Helical" evidence="8">
    <location>
        <begin position="154"/>
        <end position="175"/>
    </location>
</feature>
<evidence type="ECO:0000313" key="9">
    <source>
        <dbReference type="EMBL" id="MDW8516027.1"/>
    </source>
</evidence>
<evidence type="ECO:0000256" key="2">
    <source>
        <dbReference type="ARBA" id="ARBA00022475"/>
    </source>
</evidence>
<dbReference type="RefSeq" id="WP_318757534.1">
    <property type="nucleotide sequence ID" value="NZ_JAWUZT010000017.1"/>
</dbReference>
<protein>
    <submittedName>
        <fullName evidence="9">Lipid II flippase MurJ</fullName>
    </submittedName>
</protein>
<keyword evidence="7 8" id="KW-0472">Membrane</keyword>
<comment type="subcellular location">
    <subcellularLocation>
        <location evidence="1">Cell membrane</location>
        <topology evidence="1">Multi-pass membrane protein</topology>
    </subcellularLocation>
</comment>
<evidence type="ECO:0000256" key="7">
    <source>
        <dbReference type="ARBA" id="ARBA00023136"/>
    </source>
</evidence>
<dbReference type="InterPro" id="IPR004268">
    <property type="entry name" value="MurJ"/>
</dbReference>
<feature type="transmembrane region" description="Helical" evidence="8">
    <location>
        <begin position="41"/>
        <end position="61"/>
    </location>
</feature>
<evidence type="ECO:0000256" key="8">
    <source>
        <dbReference type="SAM" id="Phobius"/>
    </source>
</evidence>
<feature type="transmembrane region" description="Helical" evidence="8">
    <location>
        <begin position="367"/>
        <end position="384"/>
    </location>
</feature>
<evidence type="ECO:0000256" key="6">
    <source>
        <dbReference type="ARBA" id="ARBA00022989"/>
    </source>
</evidence>
<proteinExistence type="predicted"/>
<name>A0ABU4J4V6_9BACI</name>
<evidence type="ECO:0000313" key="10">
    <source>
        <dbReference type="Proteomes" id="UP001284771"/>
    </source>
</evidence>
<feature type="transmembrane region" description="Helical" evidence="8">
    <location>
        <begin position="396"/>
        <end position="415"/>
    </location>
</feature>
<reference evidence="10" key="1">
    <citation type="submission" date="2023-07" db="EMBL/GenBank/DDBJ databases">
        <title>Draft genomic sequences of Priestia flexa CCM isolated from the soil of an abandoned mine contaminated by free cyanide in the high Andean zone of Tacna, Peru.</title>
        <authorList>
            <person name="Caceda Quiroz C.J."/>
            <person name="Maraza Chooque G.J."/>
            <person name="Fora Quispe G.L."/>
            <person name="Carpio Mamani M."/>
        </authorList>
    </citation>
    <scope>NUCLEOTIDE SEQUENCE [LARGE SCALE GENOMIC DNA]</scope>
    <source>
        <strain evidence="10">CCM</strain>
    </source>
</reference>
<keyword evidence="3 8" id="KW-0812">Transmembrane</keyword>
<keyword evidence="2" id="KW-1003">Cell membrane</keyword>
<feature type="transmembrane region" description="Helical" evidence="8">
    <location>
        <begin position="334"/>
        <end position="355"/>
    </location>
</feature>
<feature type="transmembrane region" description="Helical" evidence="8">
    <location>
        <begin position="82"/>
        <end position="105"/>
    </location>
</feature>
<dbReference type="Pfam" id="PF03023">
    <property type="entry name" value="MurJ"/>
    <property type="match status" value="1"/>
</dbReference>
<feature type="transmembrane region" description="Helical" evidence="8">
    <location>
        <begin position="458"/>
        <end position="478"/>
    </location>
</feature>
<accession>A0ABU4J4V6</accession>
<keyword evidence="5" id="KW-0573">Peptidoglycan synthesis</keyword>
<comment type="caution">
    <text evidence="9">The sequence shown here is derived from an EMBL/GenBank/DDBJ whole genome shotgun (WGS) entry which is preliminary data.</text>
</comment>
<sequence>MFLKKNSLSINSLVLILISGISVIFGLLREMQIASIVGTTIYADIFYLAILLPELIGNIIGSATSNIYLRVYKLETSSRKELAGGIFYSLLIIGSLILLLLEILFPVISELIAPTYSGRERETLILFGRLVLPVILASVILGVVTATLNANNRFYLVGINGLVYSIILIIMTNILQPFINIYALSIGYLIAYFIRVLFIVPPMMKYVQGFNIKSSFKILKEVPRLILYNSIISIQNVYEKSLASTISTGIVSILNYSNRIVTLPNLLITNSILTVIFPKLVSSSTNRKEFLNLLRNSFFLLVILLLVSGIYIFNYSNNIITLLFSNKSLVNTEMLISILQWYVPIMVLNGLSQLLIKAAYAEGRTKFPVVINLISLIIYFILAFSLKQSITSNWKMLLLCLFVYNLALFIMLAFKYREIFMVKLNKFTLNVLVWTFSLLATIIVFVTITNLYLESSNLFRLAMNTVIYFFIIIIFFYIKFKNKINLKLNRIKINN</sequence>
<keyword evidence="6 8" id="KW-1133">Transmembrane helix</keyword>
<evidence type="ECO:0000256" key="5">
    <source>
        <dbReference type="ARBA" id="ARBA00022984"/>
    </source>
</evidence>
<evidence type="ECO:0000256" key="3">
    <source>
        <dbReference type="ARBA" id="ARBA00022692"/>
    </source>
</evidence>
<keyword evidence="4" id="KW-0133">Cell shape</keyword>
<dbReference type="PANTHER" id="PTHR47019">
    <property type="entry name" value="LIPID II FLIPPASE MURJ"/>
    <property type="match status" value="1"/>
</dbReference>
<organism evidence="9 10">
    <name type="scientific">Priestia flexa</name>
    <dbReference type="NCBI Taxonomy" id="86664"/>
    <lineage>
        <taxon>Bacteria</taxon>
        <taxon>Bacillati</taxon>
        <taxon>Bacillota</taxon>
        <taxon>Bacilli</taxon>
        <taxon>Bacillales</taxon>
        <taxon>Bacillaceae</taxon>
        <taxon>Priestia</taxon>
    </lineage>
</organism>
<dbReference type="Proteomes" id="UP001284771">
    <property type="component" value="Unassembled WGS sequence"/>
</dbReference>
<dbReference type="InterPro" id="IPR051050">
    <property type="entry name" value="Lipid_II_flippase_MurJ/MviN"/>
</dbReference>
<keyword evidence="10" id="KW-1185">Reference proteome</keyword>
<gene>
    <name evidence="9" type="ORF">RIB56_07760</name>
</gene>
<feature type="transmembrane region" description="Helical" evidence="8">
    <location>
        <begin position="427"/>
        <end position="452"/>
    </location>
</feature>
<dbReference type="PRINTS" id="PR01806">
    <property type="entry name" value="VIRFACTRMVIN"/>
</dbReference>
<evidence type="ECO:0000256" key="1">
    <source>
        <dbReference type="ARBA" id="ARBA00004651"/>
    </source>
</evidence>
<dbReference type="EMBL" id="JAWUZT010000017">
    <property type="protein sequence ID" value="MDW8516027.1"/>
    <property type="molecule type" value="Genomic_DNA"/>
</dbReference>